<name>A0A7X0LUB6_9BACI</name>
<keyword evidence="3" id="KW-1185">Reference proteome</keyword>
<protein>
    <submittedName>
        <fullName evidence="2">Uncharacterized protein</fullName>
    </submittedName>
</protein>
<feature type="compositionally biased region" description="Basic residues" evidence="1">
    <location>
        <begin position="1"/>
        <end position="15"/>
    </location>
</feature>
<evidence type="ECO:0000313" key="3">
    <source>
        <dbReference type="Proteomes" id="UP000531594"/>
    </source>
</evidence>
<organism evidence="2 3">
    <name type="scientific">Bacillus benzoevorans</name>
    <dbReference type="NCBI Taxonomy" id="1456"/>
    <lineage>
        <taxon>Bacteria</taxon>
        <taxon>Bacillati</taxon>
        <taxon>Bacillota</taxon>
        <taxon>Bacilli</taxon>
        <taxon>Bacillales</taxon>
        <taxon>Bacillaceae</taxon>
        <taxon>Bacillus</taxon>
    </lineage>
</organism>
<proteinExistence type="predicted"/>
<accession>A0A7X0LUB6</accession>
<evidence type="ECO:0000313" key="2">
    <source>
        <dbReference type="EMBL" id="MBB6444358.1"/>
    </source>
</evidence>
<feature type="region of interest" description="Disordered" evidence="1">
    <location>
        <begin position="1"/>
        <end position="37"/>
    </location>
</feature>
<reference evidence="2 3" key="1">
    <citation type="submission" date="2020-08" db="EMBL/GenBank/DDBJ databases">
        <title>Genomic Encyclopedia of Type Strains, Phase IV (KMG-IV): sequencing the most valuable type-strain genomes for metagenomic binning, comparative biology and taxonomic classification.</title>
        <authorList>
            <person name="Goeker M."/>
        </authorList>
    </citation>
    <scope>NUCLEOTIDE SEQUENCE [LARGE SCALE GENOMIC DNA]</scope>
    <source>
        <strain evidence="2 3">DSM 5391</strain>
    </source>
</reference>
<evidence type="ECO:0000256" key="1">
    <source>
        <dbReference type="SAM" id="MobiDB-lite"/>
    </source>
</evidence>
<comment type="caution">
    <text evidence="2">The sequence shown here is derived from an EMBL/GenBank/DDBJ whole genome shotgun (WGS) entry which is preliminary data.</text>
</comment>
<dbReference type="EMBL" id="JACHGK010000002">
    <property type="protein sequence ID" value="MBB6444358.1"/>
    <property type="molecule type" value="Genomic_DNA"/>
</dbReference>
<sequence length="37" mass="4254">MACGCNKRRVVKKPITKQSNQQNPNVTQTKQQKPNEK</sequence>
<dbReference type="AlphaFoldDB" id="A0A7X0LUB6"/>
<feature type="compositionally biased region" description="Polar residues" evidence="1">
    <location>
        <begin position="16"/>
        <end position="37"/>
    </location>
</feature>
<dbReference type="Proteomes" id="UP000531594">
    <property type="component" value="Unassembled WGS sequence"/>
</dbReference>
<gene>
    <name evidence="2" type="ORF">HNR53_000966</name>
</gene>